<dbReference type="InterPro" id="IPR014710">
    <property type="entry name" value="RmlC-like_jellyroll"/>
</dbReference>
<evidence type="ECO:0000256" key="1">
    <source>
        <dbReference type="ARBA" id="ARBA00023122"/>
    </source>
</evidence>
<dbReference type="Pfam" id="PF00571">
    <property type="entry name" value="CBS"/>
    <property type="match status" value="1"/>
</dbReference>
<accession>A0ABN6PQ24</accession>
<evidence type="ECO:0008006" key="7">
    <source>
        <dbReference type="Google" id="ProtNLM"/>
    </source>
</evidence>
<feature type="domain" description="Cyclic nucleotide-binding" evidence="3">
    <location>
        <begin position="11"/>
        <end position="125"/>
    </location>
</feature>
<gene>
    <name evidence="5" type="ORF">CATMQ487_22160</name>
</gene>
<evidence type="ECO:0000256" key="2">
    <source>
        <dbReference type="PROSITE-ProRule" id="PRU00703"/>
    </source>
</evidence>
<dbReference type="PANTHER" id="PTHR43080">
    <property type="entry name" value="CBS DOMAIN-CONTAINING PROTEIN CBSX3, MITOCHONDRIAL"/>
    <property type="match status" value="1"/>
</dbReference>
<dbReference type="InterPro" id="IPR051257">
    <property type="entry name" value="Diverse_CBS-Domain"/>
</dbReference>
<dbReference type="InterPro" id="IPR018490">
    <property type="entry name" value="cNMP-bd_dom_sf"/>
</dbReference>
<dbReference type="PROSITE" id="PS51371">
    <property type="entry name" value="CBS"/>
    <property type="match status" value="1"/>
</dbReference>
<dbReference type="Pfam" id="PF00027">
    <property type="entry name" value="cNMP_binding"/>
    <property type="match status" value="1"/>
</dbReference>
<feature type="domain" description="CBS" evidence="4">
    <location>
        <begin position="217"/>
        <end position="272"/>
    </location>
</feature>
<reference evidence="5" key="1">
    <citation type="submission" date="2022-04" db="EMBL/GenBank/DDBJ databases">
        <title>Whole genome sequence of Sphaerotilus sp. FB-5.</title>
        <authorList>
            <person name="Takeda M."/>
            <person name="Narihara S."/>
            <person name="Akimoto M."/>
            <person name="Akimoto R."/>
            <person name="Nishiyashiki S."/>
            <person name="Murakami T."/>
        </authorList>
    </citation>
    <scope>NUCLEOTIDE SEQUENCE</scope>
    <source>
        <strain evidence="5">FB-5</strain>
    </source>
</reference>
<dbReference type="Gene3D" id="2.60.120.10">
    <property type="entry name" value="Jelly Rolls"/>
    <property type="match status" value="1"/>
</dbReference>
<dbReference type="Gene3D" id="3.10.580.10">
    <property type="entry name" value="CBS-domain"/>
    <property type="match status" value="1"/>
</dbReference>
<dbReference type="InterPro" id="IPR046342">
    <property type="entry name" value="CBS_dom_sf"/>
</dbReference>
<dbReference type="InterPro" id="IPR000595">
    <property type="entry name" value="cNMP-bd_dom"/>
</dbReference>
<dbReference type="PANTHER" id="PTHR43080:SF2">
    <property type="entry name" value="CBS DOMAIN-CONTAINING PROTEIN"/>
    <property type="match status" value="1"/>
</dbReference>
<dbReference type="Pfam" id="PF10335">
    <property type="entry name" value="DUF294_C"/>
    <property type="match status" value="1"/>
</dbReference>
<dbReference type="EMBL" id="AP025730">
    <property type="protein sequence ID" value="BDI05246.1"/>
    <property type="molecule type" value="Genomic_DNA"/>
</dbReference>
<dbReference type="SMART" id="SM00116">
    <property type="entry name" value="CBS"/>
    <property type="match status" value="1"/>
</dbReference>
<dbReference type="CDD" id="cd05401">
    <property type="entry name" value="NT_GlnE_GlnD_like"/>
    <property type="match status" value="1"/>
</dbReference>
<dbReference type="SUPFAM" id="SSF51206">
    <property type="entry name" value="cAMP-binding domain-like"/>
    <property type="match status" value="1"/>
</dbReference>
<dbReference type="Proteomes" id="UP001057498">
    <property type="component" value="Chromosome"/>
</dbReference>
<organism evidence="5 6">
    <name type="scientific">Sphaerotilus microaerophilus</name>
    <dbReference type="NCBI Taxonomy" id="2914710"/>
    <lineage>
        <taxon>Bacteria</taxon>
        <taxon>Pseudomonadati</taxon>
        <taxon>Pseudomonadota</taxon>
        <taxon>Betaproteobacteria</taxon>
        <taxon>Burkholderiales</taxon>
        <taxon>Sphaerotilaceae</taxon>
        <taxon>Sphaerotilus</taxon>
    </lineage>
</organism>
<dbReference type="InterPro" id="IPR005105">
    <property type="entry name" value="GlnD_Uridyltrans_N"/>
</dbReference>
<keyword evidence="6" id="KW-1185">Reference proteome</keyword>
<evidence type="ECO:0000259" key="3">
    <source>
        <dbReference type="PROSITE" id="PS50042"/>
    </source>
</evidence>
<dbReference type="RefSeq" id="WP_251973295.1">
    <property type="nucleotide sequence ID" value="NZ_AP025730.1"/>
</dbReference>
<name>A0ABN6PQ24_9BURK</name>
<evidence type="ECO:0000313" key="5">
    <source>
        <dbReference type="EMBL" id="BDI05246.1"/>
    </source>
</evidence>
<keyword evidence="1 2" id="KW-0129">CBS domain</keyword>
<sequence length="607" mass="67157">MPSAFHFSISPFDCLNSEERTLVRNSLDIAYFREGAEILTPGAHPEHLFVLIKGYVQQWDGDELVATYGPDDSFDGRALVSGKASSRFVAAEEVVAYQLAKEAVSELIASNATFGALLFSDLSKKLSALAEREGEHELQSLTMARVEEVFIRPAAWVDADDDIVSVVRVFRDKRTTNVMVRDNQTDPPRQGVFTITGLERAVLHGTPLNELKVRELATFKLITVKPKDPLFEALALMIRHKIHRLVVMDGEHIIGFLQQLDLLSFLSNHSYLIMLQILEAQDLATLQTTAEQITRSVTMLHRAGTKVEQIARLVQELNAKLFERAWQLIAPPDLVANSCLFVMGSEGRGEQILKTDQDNGLILRDGYVCEHDLGAVCQRFSDALASFGYPECPGKIMVSNAEWRHPATAFAQRAKGWLLHPSGDNMMALAIFLDAHAVCGDATLLEQVRGELFKLATDNGMLLARFAAAIESFEEGQGWWNKLLSLGGDEANQLDLKKAGTFPLVHGVRALALEARLSQTSTAARIEALVTAEKLPAQMGADLVECLRFFMALKLKTGLQAIVLGKQPGGIRVDKLSSLDRDLLKDALGVVKRFKAMLRTHYRLDVL</sequence>
<dbReference type="SUPFAM" id="SSF54631">
    <property type="entry name" value="CBS-domain pair"/>
    <property type="match status" value="1"/>
</dbReference>
<proteinExistence type="predicted"/>
<dbReference type="PROSITE" id="PS50042">
    <property type="entry name" value="CNMP_BINDING_3"/>
    <property type="match status" value="1"/>
</dbReference>
<evidence type="ECO:0000313" key="6">
    <source>
        <dbReference type="Proteomes" id="UP001057498"/>
    </source>
</evidence>
<evidence type="ECO:0000259" key="4">
    <source>
        <dbReference type="PROSITE" id="PS51371"/>
    </source>
</evidence>
<protein>
    <recommendedName>
        <fullName evidence="7">CBS domain-containing protein</fullName>
    </recommendedName>
</protein>
<dbReference type="Pfam" id="PF03445">
    <property type="entry name" value="DUF294"/>
    <property type="match status" value="1"/>
</dbReference>
<dbReference type="InterPro" id="IPR018821">
    <property type="entry name" value="DUF294_put_nucleoTrafse_sb-bd"/>
</dbReference>
<dbReference type="InterPro" id="IPR000644">
    <property type="entry name" value="CBS_dom"/>
</dbReference>